<proteinExistence type="inferred from homology"/>
<dbReference type="GO" id="GO:0019706">
    <property type="term" value="F:protein-cysteine S-palmitoyltransferase activity"/>
    <property type="evidence" value="ECO:0007669"/>
    <property type="project" value="UniProtKB-EC"/>
</dbReference>
<comment type="subcellular location">
    <subcellularLocation>
        <location evidence="1">Membrane</location>
        <topology evidence="1">Multi-pass membrane protein</topology>
    </subcellularLocation>
</comment>
<dbReference type="InterPro" id="IPR039859">
    <property type="entry name" value="PFA4/ZDH16/20/ERF2-like"/>
</dbReference>
<dbReference type="GO" id="GO:0016020">
    <property type="term" value="C:membrane"/>
    <property type="evidence" value="ECO:0007669"/>
    <property type="project" value="UniProtKB-SubCell"/>
</dbReference>
<comment type="domain">
    <text evidence="7">The DHHC domain is required for palmitoyltransferase activity.</text>
</comment>
<comment type="catalytic activity">
    <reaction evidence="7">
        <text>L-cysteinyl-[protein] + hexadecanoyl-CoA = S-hexadecanoyl-L-cysteinyl-[protein] + CoA</text>
        <dbReference type="Rhea" id="RHEA:36683"/>
        <dbReference type="Rhea" id="RHEA-COMP:10131"/>
        <dbReference type="Rhea" id="RHEA-COMP:11032"/>
        <dbReference type="ChEBI" id="CHEBI:29950"/>
        <dbReference type="ChEBI" id="CHEBI:57287"/>
        <dbReference type="ChEBI" id="CHEBI:57379"/>
        <dbReference type="ChEBI" id="CHEBI:74151"/>
        <dbReference type="EC" id="2.3.1.225"/>
    </reaction>
</comment>
<keyword evidence="6 7" id="KW-0012">Acyltransferase</keyword>
<dbReference type="Pfam" id="PF01529">
    <property type="entry name" value="DHHC"/>
    <property type="match status" value="1"/>
</dbReference>
<gene>
    <name evidence="10" type="ORF">BpHYR1_027636</name>
</gene>
<evidence type="ECO:0000256" key="5">
    <source>
        <dbReference type="ARBA" id="ARBA00023136"/>
    </source>
</evidence>
<feature type="transmembrane region" description="Helical" evidence="7">
    <location>
        <begin position="108"/>
        <end position="130"/>
    </location>
</feature>
<evidence type="ECO:0000256" key="6">
    <source>
        <dbReference type="ARBA" id="ARBA00023315"/>
    </source>
</evidence>
<reference evidence="10 11" key="1">
    <citation type="journal article" date="2018" name="Sci. Rep.">
        <title>Genomic signatures of local adaptation to the degree of environmental predictability in rotifers.</title>
        <authorList>
            <person name="Franch-Gras L."/>
            <person name="Hahn C."/>
            <person name="Garcia-Roger E.M."/>
            <person name="Carmona M.J."/>
            <person name="Serra M."/>
            <person name="Gomez A."/>
        </authorList>
    </citation>
    <scope>NUCLEOTIDE SEQUENCE [LARGE SCALE GENOMIC DNA]</scope>
    <source>
        <strain evidence="10">HYR1</strain>
    </source>
</reference>
<organism evidence="10 11">
    <name type="scientific">Brachionus plicatilis</name>
    <name type="common">Marine rotifer</name>
    <name type="synonym">Brachionus muelleri</name>
    <dbReference type="NCBI Taxonomy" id="10195"/>
    <lineage>
        <taxon>Eukaryota</taxon>
        <taxon>Metazoa</taxon>
        <taxon>Spiralia</taxon>
        <taxon>Gnathifera</taxon>
        <taxon>Rotifera</taxon>
        <taxon>Eurotatoria</taxon>
        <taxon>Monogononta</taxon>
        <taxon>Pseudotrocha</taxon>
        <taxon>Ploima</taxon>
        <taxon>Brachionidae</taxon>
        <taxon>Brachionus</taxon>
    </lineage>
</organism>
<dbReference type="PANTHER" id="PTHR22883">
    <property type="entry name" value="ZINC FINGER DHHC DOMAIN CONTAINING PROTEIN"/>
    <property type="match status" value="1"/>
</dbReference>
<dbReference type="EC" id="2.3.1.225" evidence="7"/>
<dbReference type="AlphaFoldDB" id="A0A3M7S3C0"/>
<keyword evidence="3 7" id="KW-0812">Transmembrane</keyword>
<keyword evidence="4 7" id="KW-1133">Transmembrane helix</keyword>
<evidence type="ECO:0000256" key="8">
    <source>
        <dbReference type="SAM" id="MobiDB-lite"/>
    </source>
</evidence>
<feature type="region of interest" description="Disordered" evidence="8">
    <location>
        <begin position="1"/>
        <end position="43"/>
    </location>
</feature>
<comment type="similarity">
    <text evidence="7">Belongs to the DHHC palmitoyltransferase family.</text>
</comment>
<feature type="transmembrane region" description="Helical" evidence="7">
    <location>
        <begin position="136"/>
        <end position="162"/>
    </location>
</feature>
<name>A0A3M7S3C0_BRAPC</name>
<dbReference type="PANTHER" id="PTHR22883:SF488">
    <property type="entry name" value="PALMITOYLTRANSFERASE"/>
    <property type="match status" value="1"/>
</dbReference>
<protein>
    <recommendedName>
        <fullName evidence="7">Palmitoyltransferase</fullName>
        <ecNumber evidence="7">2.3.1.225</ecNumber>
    </recommendedName>
</protein>
<feature type="transmembrane region" description="Helical" evidence="7">
    <location>
        <begin position="282"/>
        <end position="307"/>
    </location>
</feature>
<sequence>MDDKNKYSESALLAQNKQENPKEIRSSQSLLKKKTNQGSKKCLSKDKKQLNLDEIQLKELHKEESNHQVKVHLQADLTSLASSKKNRRRFLHFKKVNWSAIKRPLPCLFAWSLLISSTGAYCSLVVPRLIDLLDDFYHWASILVAQSILFLYVVVNFLVAIFRDPGRFPKVVISPDDPTFNDDTKSPLYKTVMIKKNNVKIKLCSTCNFYRPPRVSHCSICDSCIDQFDHHCPWLNNCVGKRNYRFFFQFLGYLCVHMILVFCSCLYVALKTSPLVSPPVISSISLMVIIFLLIFPIGGLFIFHIVLVSKGRTTNEHVTGKYKGLNFFSRGIRQNLLHLFCGSLIPKYGVVQLKPKAKIADVEAPDYEQKKANSISSDEYHSDRDNQRLTVSFSQTKINKDEDLLDFVIKNKRKSSLSSDSSISSSMLNQSTRVNMTNNISIDSKRISSVMPDTSLNTSNLKTISS</sequence>
<dbReference type="GO" id="GO:0005783">
    <property type="term" value="C:endoplasmic reticulum"/>
    <property type="evidence" value="ECO:0007669"/>
    <property type="project" value="TreeGrafter"/>
</dbReference>
<evidence type="ECO:0000256" key="7">
    <source>
        <dbReference type="RuleBase" id="RU079119"/>
    </source>
</evidence>
<keyword evidence="5 7" id="KW-0472">Membrane</keyword>
<evidence type="ECO:0000313" key="10">
    <source>
        <dbReference type="EMBL" id="RNA30272.1"/>
    </source>
</evidence>
<dbReference type="Proteomes" id="UP000276133">
    <property type="component" value="Unassembled WGS sequence"/>
</dbReference>
<evidence type="ECO:0000256" key="2">
    <source>
        <dbReference type="ARBA" id="ARBA00022679"/>
    </source>
</evidence>
<dbReference type="OrthoDB" id="4096362at2759"/>
<evidence type="ECO:0000256" key="4">
    <source>
        <dbReference type="ARBA" id="ARBA00022989"/>
    </source>
</evidence>
<comment type="caution">
    <text evidence="10">The sequence shown here is derived from an EMBL/GenBank/DDBJ whole genome shotgun (WGS) entry which is preliminary data.</text>
</comment>
<dbReference type="GO" id="GO:0006612">
    <property type="term" value="P:protein targeting to membrane"/>
    <property type="evidence" value="ECO:0007669"/>
    <property type="project" value="TreeGrafter"/>
</dbReference>
<feature type="domain" description="Palmitoyltransferase DHHC" evidence="9">
    <location>
        <begin position="200"/>
        <end position="319"/>
    </location>
</feature>
<keyword evidence="2 7" id="KW-0808">Transferase</keyword>
<evidence type="ECO:0000256" key="3">
    <source>
        <dbReference type="ARBA" id="ARBA00022692"/>
    </source>
</evidence>
<evidence type="ECO:0000313" key="11">
    <source>
        <dbReference type="Proteomes" id="UP000276133"/>
    </source>
</evidence>
<evidence type="ECO:0000256" key="1">
    <source>
        <dbReference type="ARBA" id="ARBA00004141"/>
    </source>
</evidence>
<dbReference type="PROSITE" id="PS50216">
    <property type="entry name" value="DHHC"/>
    <property type="match status" value="1"/>
</dbReference>
<keyword evidence="11" id="KW-1185">Reference proteome</keyword>
<dbReference type="GO" id="GO:0005794">
    <property type="term" value="C:Golgi apparatus"/>
    <property type="evidence" value="ECO:0007669"/>
    <property type="project" value="TreeGrafter"/>
</dbReference>
<feature type="transmembrane region" description="Helical" evidence="7">
    <location>
        <begin position="250"/>
        <end position="270"/>
    </location>
</feature>
<evidence type="ECO:0000259" key="9">
    <source>
        <dbReference type="Pfam" id="PF01529"/>
    </source>
</evidence>
<dbReference type="InterPro" id="IPR001594">
    <property type="entry name" value="Palmitoyltrfase_DHHC"/>
</dbReference>
<accession>A0A3M7S3C0</accession>
<dbReference type="STRING" id="10195.A0A3M7S3C0"/>
<dbReference type="EMBL" id="REGN01002105">
    <property type="protein sequence ID" value="RNA30272.1"/>
    <property type="molecule type" value="Genomic_DNA"/>
</dbReference>